<evidence type="ECO:0000313" key="1">
    <source>
        <dbReference type="EMBL" id="PRQ31174.1"/>
    </source>
</evidence>
<gene>
    <name evidence="1" type="ORF">RchiOBHm_Chr5g0032561</name>
</gene>
<dbReference type="AlphaFoldDB" id="A0A2P6QAJ1"/>
<name>A0A2P6QAJ1_ROSCH</name>
<dbReference type="EMBL" id="PDCK01000043">
    <property type="protein sequence ID" value="PRQ31174.1"/>
    <property type="molecule type" value="Genomic_DNA"/>
</dbReference>
<evidence type="ECO:0000313" key="2">
    <source>
        <dbReference type="Proteomes" id="UP000238479"/>
    </source>
</evidence>
<organism evidence="1 2">
    <name type="scientific">Rosa chinensis</name>
    <name type="common">China rose</name>
    <dbReference type="NCBI Taxonomy" id="74649"/>
    <lineage>
        <taxon>Eukaryota</taxon>
        <taxon>Viridiplantae</taxon>
        <taxon>Streptophyta</taxon>
        <taxon>Embryophyta</taxon>
        <taxon>Tracheophyta</taxon>
        <taxon>Spermatophyta</taxon>
        <taxon>Magnoliopsida</taxon>
        <taxon>eudicotyledons</taxon>
        <taxon>Gunneridae</taxon>
        <taxon>Pentapetalae</taxon>
        <taxon>rosids</taxon>
        <taxon>fabids</taxon>
        <taxon>Rosales</taxon>
        <taxon>Rosaceae</taxon>
        <taxon>Rosoideae</taxon>
        <taxon>Rosoideae incertae sedis</taxon>
        <taxon>Rosa</taxon>
    </lineage>
</organism>
<accession>A0A2P6QAJ1</accession>
<protein>
    <submittedName>
        <fullName evidence="1">Uncharacterized protein</fullName>
    </submittedName>
</protein>
<reference evidence="1 2" key="1">
    <citation type="journal article" date="2018" name="Nat. Genet.">
        <title>The Rosa genome provides new insights in the design of modern roses.</title>
        <authorList>
            <person name="Bendahmane M."/>
        </authorList>
    </citation>
    <scope>NUCLEOTIDE SEQUENCE [LARGE SCALE GENOMIC DNA]</scope>
    <source>
        <strain evidence="2">cv. Old Blush</strain>
    </source>
</reference>
<dbReference type="Gramene" id="PRQ31174">
    <property type="protein sequence ID" value="PRQ31174"/>
    <property type="gene ID" value="RchiOBHm_Chr5g0032561"/>
</dbReference>
<keyword evidence="2" id="KW-1185">Reference proteome</keyword>
<comment type="caution">
    <text evidence="1">The sequence shown here is derived from an EMBL/GenBank/DDBJ whole genome shotgun (WGS) entry which is preliminary data.</text>
</comment>
<dbReference type="Proteomes" id="UP000238479">
    <property type="component" value="Chromosome 5"/>
</dbReference>
<sequence>MSLSNGMRTCAKVLMCSEAPLSKIRYSFGFLVNIQDFRTSRKILS</sequence>
<proteinExistence type="predicted"/>